<accession>A0AAV5RWV3</accession>
<dbReference type="InterPro" id="IPR010997">
    <property type="entry name" value="HRDC-like_sf"/>
</dbReference>
<dbReference type="GO" id="GO:0071039">
    <property type="term" value="P:nuclear polyadenylation-dependent CUT catabolic process"/>
    <property type="evidence" value="ECO:0007669"/>
    <property type="project" value="TreeGrafter"/>
</dbReference>
<keyword evidence="3" id="KW-0540">Nuclease</keyword>
<dbReference type="GO" id="GO:0071035">
    <property type="term" value="P:nuclear polyadenylation-dependent rRNA catabolic process"/>
    <property type="evidence" value="ECO:0007669"/>
    <property type="project" value="TreeGrafter"/>
</dbReference>
<dbReference type="AlphaFoldDB" id="A0AAV5RWV3"/>
<keyword evidence="6" id="KW-0269">Exonuclease</keyword>
<reference evidence="11 12" key="1">
    <citation type="journal article" date="2023" name="Elife">
        <title>Identification of key yeast species and microbe-microbe interactions impacting larval growth of Drosophila in the wild.</title>
        <authorList>
            <person name="Mure A."/>
            <person name="Sugiura Y."/>
            <person name="Maeda R."/>
            <person name="Honda K."/>
            <person name="Sakurai N."/>
            <person name="Takahashi Y."/>
            <person name="Watada M."/>
            <person name="Katoh T."/>
            <person name="Gotoh A."/>
            <person name="Gotoh Y."/>
            <person name="Taniguchi I."/>
            <person name="Nakamura K."/>
            <person name="Hayashi T."/>
            <person name="Katayama T."/>
            <person name="Uemura T."/>
            <person name="Hattori Y."/>
        </authorList>
    </citation>
    <scope>NUCLEOTIDE SEQUENCE [LARGE SCALE GENOMIC DNA]</scope>
    <source>
        <strain evidence="11 12">KH-74</strain>
    </source>
</reference>
<comment type="subcellular location">
    <subcellularLocation>
        <location evidence="1">Nucleus</location>
    </subcellularLocation>
</comment>
<dbReference type="GO" id="GO:0071036">
    <property type="term" value="P:nuclear polyadenylation-dependent snoRNA catabolic process"/>
    <property type="evidence" value="ECO:0007669"/>
    <property type="project" value="TreeGrafter"/>
</dbReference>
<comment type="similarity">
    <text evidence="8">Belongs to the exosome component 10/RRP6 family.</text>
</comment>
<dbReference type="InterPro" id="IPR045092">
    <property type="entry name" value="Rrp6-like"/>
</dbReference>
<dbReference type="Pfam" id="PF00570">
    <property type="entry name" value="HRDC"/>
    <property type="match status" value="1"/>
</dbReference>
<dbReference type="GO" id="GO:0071051">
    <property type="term" value="P:poly(A)-dependent snoRNA 3'-end processing"/>
    <property type="evidence" value="ECO:0007669"/>
    <property type="project" value="TreeGrafter"/>
</dbReference>
<dbReference type="InterPro" id="IPR002562">
    <property type="entry name" value="3'-5'_exonuclease_dom"/>
</dbReference>
<comment type="caution">
    <text evidence="11">The sequence shown here is derived from an EMBL/GenBank/DDBJ whole genome shotgun (WGS) entry which is preliminary data.</text>
</comment>
<evidence type="ECO:0000256" key="9">
    <source>
        <dbReference type="SAM" id="MobiDB-lite"/>
    </source>
</evidence>
<evidence type="ECO:0000313" key="11">
    <source>
        <dbReference type="EMBL" id="GMM56099.1"/>
    </source>
</evidence>
<name>A0AAV5RWV3_MAUHU</name>
<dbReference type="GO" id="GO:0003727">
    <property type="term" value="F:single-stranded RNA binding"/>
    <property type="evidence" value="ECO:0007669"/>
    <property type="project" value="TreeGrafter"/>
</dbReference>
<sequence length="752" mass="85795">MNEEERKALFAGVVGVVRGSSALAAQDIEFYKSLDKSVADAATGLTDDIVSMINSVLASVDEHCEPLEDDKESFINSWNDISNVLDNLFEKSDRSLDILSKRVNSAGDASNNMQFLDKFGGMDDSQRTKTEKPQLKFVTPVDNSESHPFIPLLKEKPHALKPLEECLVITPAEEDMPEHYNHPYEYEIDHQEYNENILQKRDPIPSRDWEETEAMWVDNTETLNQMIKEIKPFSELAIDLEHHDYRSYYGIVCLMQISTREKDYLIDTIALRDELHVLNDIFTDPMVTKVLHGAFMDIIWLQRDLGLYIVSLFDTYHASRAMGLPRHSLAFLLEKYAHFKTSKKYQLADWRIRPLSKAMNAYAKADTHFLLNIFDQMRNQLVESNKLSGVLAESRNVAKRRFEYSKYRPKKFSPVVYSPIENQYPWKSLMFKYNIPMDKEELTKELYNWRDLIARRDDESPRYVMPNQIIASLVAYTPTDAVGVVSVTNIVTDYVRSNSKVIANLIKNCLMKMKEQGKNVVSEPVPSATAEEDEYDVINKISVSQIQSIKNNFNTLVSGIVTSQSSPKCNSEELKASNFFGKLHDNDTVIKYTSDASSGKEEIPAAMIEERGADYKHKLHLLEEIDLEVPVIHPTPLPIEEPVATKTPTTETVETIPEPVPQEDLDEIIVLKKVKRDHSSSKKSKGSAPEESLPEIVDYTKATKVLSSNNNNKKKGRNNKRKFDPFSAIQEGPQAMKKRKAGTRGKNMSFKR</sequence>
<dbReference type="CDD" id="cd06147">
    <property type="entry name" value="Rrp6p_like_exo"/>
    <property type="match status" value="1"/>
</dbReference>
<feature type="compositionally biased region" description="Basic residues" evidence="9">
    <location>
        <begin position="674"/>
        <end position="685"/>
    </location>
</feature>
<evidence type="ECO:0000259" key="10">
    <source>
        <dbReference type="PROSITE" id="PS50967"/>
    </source>
</evidence>
<dbReference type="GO" id="GO:0071038">
    <property type="term" value="P:TRAMP-dependent tRNA surveillance pathway"/>
    <property type="evidence" value="ECO:0007669"/>
    <property type="project" value="TreeGrafter"/>
</dbReference>
<evidence type="ECO:0000256" key="7">
    <source>
        <dbReference type="ARBA" id="ARBA00023242"/>
    </source>
</evidence>
<evidence type="ECO:0000256" key="5">
    <source>
        <dbReference type="ARBA" id="ARBA00022835"/>
    </source>
</evidence>
<dbReference type="SMART" id="SM00341">
    <property type="entry name" value="HRDC"/>
    <property type="match status" value="1"/>
</dbReference>
<dbReference type="GO" id="GO:0000175">
    <property type="term" value="F:3'-5'-RNA exonuclease activity"/>
    <property type="evidence" value="ECO:0007669"/>
    <property type="project" value="InterPro"/>
</dbReference>
<dbReference type="PANTHER" id="PTHR12124">
    <property type="entry name" value="POLYMYOSITIS/SCLERODERMA AUTOANTIGEN-RELATED"/>
    <property type="match status" value="1"/>
</dbReference>
<dbReference type="InterPro" id="IPR012588">
    <property type="entry name" value="Exosome-assoc_fac_Rrp6_N"/>
</dbReference>
<feature type="compositionally biased region" description="Low complexity" evidence="9">
    <location>
        <begin position="640"/>
        <end position="657"/>
    </location>
</feature>
<dbReference type="GO" id="GO:0000166">
    <property type="term" value="F:nucleotide binding"/>
    <property type="evidence" value="ECO:0007669"/>
    <property type="project" value="InterPro"/>
</dbReference>
<dbReference type="InterPro" id="IPR012337">
    <property type="entry name" value="RNaseH-like_sf"/>
</dbReference>
<keyword evidence="7" id="KW-0539">Nucleus</keyword>
<evidence type="ECO:0000256" key="3">
    <source>
        <dbReference type="ARBA" id="ARBA00022722"/>
    </source>
</evidence>
<dbReference type="SMART" id="SM00474">
    <property type="entry name" value="35EXOc"/>
    <property type="match status" value="1"/>
</dbReference>
<protein>
    <submittedName>
        <fullName evidence="11">Exosome nuclease subunit</fullName>
    </submittedName>
</protein>
<dbReference type="InterPro" id="IPR044876">
    <property type="entry name" value="HRDC_dom_sf"/>
</dbReference>
<dbReference type="SUPFAM" id="SSF53098">
    <property type="entry name" value="Ribonuclease H-like"/>
    <property type="match status" value="1"/>
</dbReference>
<organism evidence="11 12">
    <name type="scientific">Maudiozyma humilis</name>
    <name type="common">Sour dough yeast</name>
    <name type="synonym">Kazachstania humilis</name>
    <dbReference type="NCBI Taxonomy" id="51915"/>
    <lineage>
        <taxon>Eukaryota</taxon>
        <taxon>Fungi</taxon>
        <taxon>Dikarya</taxon>
        <taxon>Ascomycota</taxon>
        <taxon>Saccharomycotina</taxon>
        <taxon>Saccharomycetes</taxon>
        <taxon>Saccharomycetales</taxon>
        <taxon>Saccharomycetaceae</taxon>
        <taxon>Maudiozyma</taxon>
    </lineage>
</organism>
<evidence type="ECO:0000256" key="8">
    <source>
        <dbReference type="ARBA" id="ARBA00043957"/>
    </source>
</evidence>
<gene>
    <name evidence="11" type="ORF">DAKH74_027150</name>
</gene>
<keyword evidence="5" id="KW-0271">Exosome</keyword>
<evidence type="ECO:0000313" key="12">
    <source>
        <dbReference type="Proteomes" id="UP001377567"/>
    </source>
</evidence>
<dbReference type="Pfam" id="PF08066">
    <property type="entry name" value="PMC2NT"/>
    <property type="match status" value="1"/>
</dbReference>
<dbReference type="InterPro" id="IPR036397">
    <property type="entry name" value="RNaseH_sf"/>
</dbReference>
<dbReference type="GO" id="GO:0005730">
    <property type="term" value="C:nucleolus"/>
    <property type="evidence" value="ECO:0007669"/>
    <property type="project" value="TreeGrafter"/>
</dbReference>
<feature type="compositionally biased region" description="Basic residues" evidence="9">
    <location>
        <begin position="736"/>
        <end position="752"/>
    </location>
</feature>
<feature type="region of interest" description="Disordered" evidence="9">
    <location>
        <begin position="638"/>
        <end position="660"/>
    </location>
</feature>
<dbReference type="GO" id="GO:0071037">
    <property type="term" value="P:nuclear polyadenylation-dependent snRNA catabolic process"/>
    <property type="evidence" value="ECO:0007669"/>
    <property type="project" value="TreeGrafter"/>
</dbReference>
<dbReference type="FunFam" id="3.30.420.10:FF:000059">
    <property type="entry name" value="Exosome complex exonuclease Rrp6"/>
    <property type="match status" value="1"/>
</dbReference>
<keyword evidence="2" id="KW-0698">rRNA processing</keyword>
<feature type="region of interest" description="Disordered" evidence="9">
    <location>
        <begin position="674"/>
        <end position="752"/>
    </location>
</feature>
<dbReference type="InterPro" id="IPR002121">
    <property type="entry name" value="HRDC_dom"/>
</dbReference>
<dbReference type="GO" id="GO:0000176">
    <property type="term" value="C:nuclear exosome (RNase complex)"/>
    <property type="evidence" value="ECO:0007669"/>
    <property type="project" value="InterPro"/>
</dbReference>
<evidence type="ECO:0000256" key="6">
    <source>
        <dbReference type="ARBA" id="ARBA00022839"/>
    </source>
</evidence>
<dbReference type="Pfam" id="PF01612">
    <property type="entry name" value="DNA_pol_A_exo1"/>
    <property type="match status" value="1"/>
</dbReference>
<dbReference type="EMBL" id="BTGD01000006">
    <property type="protein sequence ID" value="GMM56099.1"/>
    <property type="molecule type" value="Genomic_DNA"/>
</dbReference>
<evidence type="ECO:0000256" key="4">
    <source>
        <dbReference type="ARBA" id="ARBA00022801"/>
    </source>
</evidence>
<dbReference type="Gene3D" id="3.30.420.10">
    <property type="entry name" value="Ribonuclease H-like superfamily/Ribonuclease H"/>
    <property type="match status" value="1"/>
</dbReference>
<feature type="domain" description="HRDC" evidence="10">
    <location>
        <begin position="436"/>
        <end position="516"/>
    </location>
</feature>
<dbReference type="InterPro" id="IPR049559">
    <property type="entry name" value="Rrp6p-like_exo"/>
</dbReference>
<dbReference type="Proteomes" id="UP001377567">
    <property type="component" value="Unassembled WGS sequence"/>
</dbReference>
<dbReference type="GO" id="GO:0071044">
    <property type="term" value="P:histone mRNA catabolic process"/>
    <property type="evidence" value="ECO:0007669"/>
    <property type="project" value="TreeGrafter"/>
</dbReference>
<dbReference type="PANTHER" id="PTHR12124:SF47">
    <property type="entry name" value="EXOSOME COMPONENT 10"/>
    <property type="match status" value="1"/>
</dbReference>
<dbReference type="PROSITE" id="PS50967">
    <property type="entry name" value="HRDC"/>
    <property type="match status" value="1"/>
</dbReference>
<dbReference type="GO" id="GO:0071040">
    <property type="term" value="P:nuclear polyadenylation-dependent antisense transcript catabolic process"/>
    <property type="evidence" value="ECO:0007669"/>
    <property type="project" value="TreeGrafter"/>
</dbReference>
<evidence type="ECO:0000256" key="2">
    <source>
        <dbReference type="ARBA" id="ARBA00022552"/>
    </source>
</evidence>
<dbReference type="Gene3D" id="1.10.150.80">
    <property type="entry name" value="HRDC domain"/>
    <property type="match status" value="1"/>
</dbReference>
<proteinExistence type="inferred from homology"/>
<keyword evidence="4" id="KW-0378">Hydrolase</keyword>
<dbReference type="SUPFAM" id="SSF47819">
    <property type="entry name" value="HRDC-like"/>
    <property type="match status" value="1"/>
</dbReference>
<evidence type="ECO:0000256" key="1">
    <source>
        <dbReference type="ARBA" id="ARBA00004123"/>
    </source>
</evidence>
<keyword evidence="12" id="KW-1185">Reference proteome</keyword>
<dbReference type="GO" id="GO:0000467">
    <property type="term" value="P:exonucleolytic trimming to generate mature 3'-end of 5.8S rRNA from tricistronic rRNA transcript (SSU-rRNA, 5.8S rRNA, LSU-rRNA)"/>
    <property type="evidence" value="ECO:0007669"/>
    <property type="project" value="InterPro"/>
</dbReference>